<evidence type="ECO:0000256" key="3">
    <source>
        <dbReference type="ARBA" id="ARBA00022763"/>
    </source>
</evidence>
<dbReference type="GO" id="GO:0006508">
    <property type="term" value="P:proteolysis"/>
    <property type="evidence" value="ECO:0007669"/>
    <property type="project" value="UniProtKB-KW"/>
</dbReference>
<dbReference type="AlphaFoldDB" id="A0A3D9BRT5"/>
<protein>
    <recommendedName>
        <fullName evidence="8">Abasic site processing protein</fullName>
        <ecNumber evidence="8">3.4.-.-</ecNumber>
    </recommendedName>
</protein>
<keyword evidence="6" id="KW-0238">DNA-binding</keyword>
<dbReference type="RefSeq" id="WP_115949189.1">
    <property type="nucleotide sequence ID" value="NZ_QNVS01000007.1"/>
</dbReference>
<evidence type="ECO:0000256" key="8">
    <source>
        <dbReference type="RuleBase" id="RU364100"/>
    </source>
</evidence>
<dbReference type="Proteomes" id="UP000256512">
    <property type="component" value="Unassembled WGS sequence"/>
</dbReference>
<evidence type="ECO:0000313" key="9">
    <source>
        <dbReference type="EMBL" id="REC56244.1"/>
    </source>
</evidence>
<keyword evidence="2 8" id="KW-0645">Protease</keyword>
<dbReference type="EC" id="3.4.-.-" evidence="8"/>
<keyword evidence="3" id="KW-0227">DNA damage</keyword>
<keyword evidence="4 8" id="KW-0378">Hydrolase</keyword>
<dbReference type="GO" id="GO:0106300">
    <property type="term" value="P:protein-DNA covalent cross-linking repair"/>
    <property type="evidence" value="ECO:0007669"/>
    <property type="project" value="InterPro"/>
</dbReference>
<evidence type="ECO:0000313" key="10">
    <source>
        <dbReference type="Proteomes" id="UP000256512"/>
    </source>
</evidence>
<evidence type="ECO:0000256" key="4">
    <source>
        <dbReference type="ARBA" id="ARBA00022801"/>
    </source>
</evidence>
<evidence type="ECO:0000256" key="6">
    <source>
        <dbReference type="ARBA" id="ARBA00023125"/>
    </source>
</evidence>
<dbReference type="EMBL" id="QNVS01000007">
    <property type="protein sequence ID" value="REC56244.1"/>
    <property type="molecule type" value="Genomic_DNA"/>
</dbReference>
<evidence type="ECO:0000256" key="1">
    <source>
        <dbReference type="ARBA" id="ARBA00008136"/>
    </source>
</evidence>
<gene>
    <name evidence="9" type="ORF">DRF62_04040</name>
</gene>
<dbReference type="PANTHER" id="PTHR13604:SF0">
    <property type="entry name" value="ABASIC SITE PROCESSING PROTEIN HMCES"/>
    <property type="match status" value="1"/>
</dbReference>
<organism evidence="9 10">
    <name type="scientific">Chryseobacterium piscium</name>
    <dbReference type="NCBI Taxonomy" id="333702"/>
    <lineage>
        <taxon>Bacteria</taxon>
        <taxon>Pseudomonadati</taxon>
        <taxon>Bacteroidota</taxon>
        <taxon>Flavobacteriia</taxon>
        <taxon>Flavobacteriales</taxon>
        <taxon>Weeksellaceae</taxon>
        <taxon>Chryseobacterium group</taxon>
        <taxon>Chryseobacterium</taxon>
    </lineage>
</organism>
<keyword evidence="7" id="KW-0456">Lyase</keyword>
<dbReference type="GO" id="GO:0008233">
    <property type="term" value="F:peptidase activity"/>
    <property type="evidence" value="ECO:0007669"/>
    <property type="project" value="UniProtKB-KW"/>
</dbReference>
<dbReference type="InterPro" id="IPR003738">
    <property type="entry name" value="SRAP"/>
</dbReference>
<dbReference type="SUPFAM" id="SSF143081">
    <property type="entry name" value="BB1717-like"/>
    <property type="match status" value="1"/>
</dbReference>
<keyword evidence="5" id="KW-0190">Covalent protein-DNA linkage</keyword>
<keyword evidence="10" id="KW-1185">Reference proteome</keyword>
<evidence type="ECO:0000256" key="7">
    <source>
        <dbReference type="ARBA" id="ARBA00023239"/>
    </source>
</evidence>
<dbReference type="Gene3D" id="3.90.1680.10">
    <property type="entry name" value="SOS response associated peptidase-like"/>
    <property type="match status" value="1"/>
</dbReference>
<evidence type="ECO:0000256" key="5">
    <source>
        <dbReference type="ARBA" id="ARBA00023124"/>
    </source>
</evidence>
<evidence type="ECO:0000256" key="2">
    <source>
        <dbReference type="ARBA" id="ARBA00022670"/>
    </source>
</evidence>
<name>A0A3D9BRT5_9FLAO</name>
<comment type="similarity">
    <text evidence="1 8">Belongs to the SOS response-associated peptidase family.</text>
</comment>
<comment type="caution">
    <text evidence="9">The sequence shown here is derived from an EMBL/GenBank/DDBJ whole genome shotgun (WGS) entry which is preliminary data.</text>
</comment>
<accession>A0A3D9BRT5</accession>
<dbReference type="Pfam" id="PF02586">
    <property type="entry name" value="SRAP"/>
    <property type="match status" value="1"/>
</dbReference>
<dbReference type="GO" id="GO:0016829">
    <property type="term" value="F:lyase activity"/>
    <property type="evidence" value="ECO:0007669"/>
    <property type="project" value="UniProtKB-KW"/>
</dbReference>
<reference evidence="9 10" key="1">
    <citation type="journal article" date="2006" name="Int. J. Syst. Evol. Microbiol.">
        <title>Chryseobacterium piscium sp. nov., isolated from fish of the South Atlantic Ocean off South Africa.</title>
        <authorList>
            <person name="de Beer H."/>
            <person name="Hugo C.J."/>
            <person name="Jooste P.J."/>
            <person name="Vancanneyt M."/>
            <person name="Coenye T."/>
            <person name="Vandamme P."/>
        </authorList>
    </citation>
    <scope>NUCLEOTIDE SEQUENCE [LARGE SCALE GENOMIC DNA]</scope>
    <source>
        <strain evidence="9 10">CCUG 51923</strain>
    </source>
</reference>
<sequence>MCNRIDNSGLSIEAVAKYLKAEIAEGNYIVNKEVNAFSVPAVPIVLEHHGRKITHGTWRLYKEVPKDKFGKGINLTAEKTHTFYKKFENNRAVVPVTGFYDWMHLPNQGKKTPITVKHRMHWKNADEFYIGAYYDVWDNNEIGFGLVTTVANELMSVIHNSKLRMPICMDAKMADEFLNNKAIEEFVFPEYDPQLVAENLEPQKMPFTLFD</sequence>
<proteinExistence type="inferred from homology"/>
<dbReference type="GO" id="GO:0003697">
    <property type="term" value="F:single-stranded DNA binding"/>
    <property type="evidence" value="ECO:0007669"/>
    <property type="project" value="InterPro"/>
</dbReference>
<dbReference type="PANTHER" id="PTHR13604">
    <property type="entry name" value="DC12-RELATED"/>
    <property type="match status" value="1"/>
</dbReference>
<dbReference type="InterPro" id="IPR036590">
    <property type="entry name" value="SRAP-like"/>
</dbReference>